<dbReference type="GO" id="GO:1990817">
    <property type="term" value="F:poly(A) RNA polymerase activity"/>
    <property type="evidence" value="ECO:0007669"/>
    <property type="project" value="TreeGrafter"/>
</dbReference>
<dbReference type="SUPFAM" id="SSF81301">
    <property type="entry name" value="Nucleotidyltransferase"/>
    <property type="match status" value="1"/>
</dbReference>
<dbReference type="Gene3D" id="1.10.1410.10">
    <property type="match status" value="2"/>
</dbReference>
<feature type="domain" description="Poly(A) polymerase nucleotidyltransferase" evidence="1">
    <location>
        <begin position="5"/>
        <end position="126"/>
    </location>
</feature>
<reference evidence="2 3" key="1">
    <citation type="submission" date="2019-03" db="EMBL/GenBank/DDBJ databases">
        <title>Single cell metagenomics reveals metabolic interactions within the superorganism composed of flagellate Streblomastix strix and complex community of Bacteroidetes bacteria on its surface.</title>
        <authorList>
            <person name="Treitli S.C."/>
            <person name="Kolisko M."/>
            <person name="Husnik F."/>
            <person name="Keeling P."/>
            <person name="Hampl V."/>
        </authorList>
    </citation>
    <scope>NUCLEOTIDE SEQUENCE [LARGE SCALE GENOMIC DNA]</scope>
    <source>
        <strain evidence="2">ST1C</strain>
    </source>
</reference>
<dbReference type="CDD" id="cd05402">
    <property type="entry name" value="NT_PAP_TUTase"/>
    <property type="match status" value="1"/>
</dbReference>
<dbReference type="InterPro" id="IPR048840">
    <property type="entry name" value="PolA_pol_NTPase"/>
</dbReference>
<dbReference type="OrthoDB" id="412748at2759"/>
<evidence type="ECO:0000313" key="3">
    <source>
        <dbReference type="Proteomes" id="UP000324800"/>
    </source>
</evidence>
<dbReference type="AlphaFoldDB" id="A0A5J4V929"/>
<protein>
    <submittedName>
        <fullName evidence="2">Putative Nucleotidyl transferase domain</fullName>
    </submittedName>
</protein>
<keyword evidence="2" id="KW-0808">Transferase</keyword>
<accession>A0A5J4V929</accession>
<organism evidence="2 3">
    <name type="scientific">Streblomastix strix</name>
    <dbReference type="NCBI Taxonomy" id="222440"/>
    <lineage>
        <taxon>Eukaryota</taxon>
        <taxon>Metamonada</taxon>
        <taxon>Preaxostyla</taxon>
        <taxon>Oxymonadida</taxon>
        <taxon>Streblomastigidae</taxon>
        <taxon>Streblomastix</taxon>
    </lineage>
</organism>
<proteinExistence type="predicted"/>
<dbReference type="Gene3D" id="3.30.460.10">
    <property type="entry name" value="Beta Polymerase, domain 2"/>
    <property type="match status" value="2"/>
</dbReference>
<gene>
    <name evidence="2" type="ORF">EZS28_025437</name>
</gene>
<feature type="domain" description="Poly(A) polymerase nucleotidyltransferase" evidence="1">
    <location>
        <begin position="127"/>
        <end position="180"/>
    </location>
</feature>
<dbReference type="PANTHER" id="PTHR10682:SF10">
    <property type="entry name" value="POLYNUCLEOTIDE ADENYLYLTRANSFERASE"/>
    <property type="match status" value="1"/>
</dbReference>
<evidence type="ECO:0000313" key="2">
    <source>
        <dbReference type="EMBL" id="KAA6379036.1"/>
    </source>
</evidence>
<sequence>MQITPLSYAKPTTTDIFTSRGLRRFLIDEKTIETDEGDRKRRNLIENLQGVFNAWVQEVYRRKHYQDDEGSSSASAYIYTFGSFRLGAYGPEDDIDSLCLCPNFVDRDTDFFGTLFDKLQRMPNMNSAVIDISFSTLNRAVLPPSNELNLNEEGILRGLDPKSAISLNGARNTDKILNVVKDSLHRKDDNETRQAQDSFVDALRLIKLWAR</sequence>
<dbReference type="PANTHER" id="PTHR10682">
    <property type="entry name" value="POLY A POLYMERASE"/>
    <property type="match status" value="1"/>
</dbReference>
<dbReference type="Proteomes" id="UP000324800">
    <property type="component" value="Unassembled WGS sequence"/>
</dbReference>
<dbReference type="GO" id="GO:0005634">
    <property type="term" value="C:nucleus"/>
    <property type="evidence" value="ECO:0007669"/>
    <property type="project" value="TreeGrafter"/>
</dbReference>
<comment type="caution">
    <text evidence="2">The sequence shown here is derived from an EMBL/GenBank/DDBJ whole genome shotgun (WGS) entry which is preliminary data.</text>
</comment>
<dbReference type="InterPro" id="IPR043519">
    <property type="entry name" value="NT_sf"/>
</dbReference>
<dbReference type="Pfam" id="PF20750">
    <property type="entry name" value="PAP_NTPase"/>
    <property type="match status" value="2"/>
</dbReference>
<evidence type="ECO:0000259" key="1">
    <source>
        <dbReference type="Pfam" id="PF20750"/>
    </source>
</evidence>
<name>A0A5J4V929_9EUKA</name>
<dbReference type="EMBL" id="SNRW01008751">
    <property type="protein sequence ID" value="KAA6379036.1"/>
    <property type="molecule type" value="Genomic_DNA"/>
</dbReference>